<comment type="caution">
    <text evidence="2">The sequence shown here is derived from an EMBL/GenBank/DDBJ whole genome shotgun (WGS) entry which is preliminary data.</text>
</comment>
<dbReference type="RefSeq" id="WP_418161767.1">
    <property type="nucleotide sequence ID" value="NZ_JBBLZC010000038.1"/>
</dbReference>
<sequence>MSTPRDDGFAATPEWAPHARCWMAWPCRAAAGVGLEGLRRIYAEVAQAIVRFEPVTVIARPELVATASLQCGPGITVRPMPQDDGRIRDVGPSFLTDGRGALAGVAWKFNGWGELHPDHGQDAQLARRLLEHVGARCYDGPIVLEGGAVAVDGEGTCLAGAAVVLDPRRNPGLTREEAERALQQMLGVERVIWIPHGLADAEAGGQLASVVRFARPGTVLALATDDRSDANFDRLAENLDVLRAATDARSRQLEVITLAQPRPQKGRDGRRLVASHLDCCLVNGAVIVPGFGDATDGAACRMLAQVWPEREIVQIDALELAEAGIGLHAVTLPQPVT</sequence>
<gene>
    <name evidence="2" type="ORF">U1T56_22415</name>
</gene>
<evidence type="ECO:0000313" key="3">
    <source>
        <dbReference type="Proteomes" id="UP001375743"/>
    </source>
</evidence>
<evidence type="ECO:0000313" key="2">
    <source>
        <dbReference type="EMBL" id="MEK0085919.1"/>
    </source>
</evidence>
<dbReference type="SUPFAM" id="SSF55909">
    <property type="entry name" value="Pentein"/>
    <property type="match status" value="1"/>
</dbReference>
<dbReference type="InterPro" id="IPR007466">
    <property type="entry name" value="Peptidyl-Arg-deiminase_porph"/>
</dbReference>
<organism evidence="2 3">
    <name type="scientific">Benzoatithermus flavus</name>
    <dbReference type="NCBI Taxonomy" id="3108223"/>
    <lineage>
        <taxon>Bacteria</taxon>
        <taxon>Pseudomonadati</taxon>
        <taxon>Pseudomonadota</taxon>
        <taxon>Alphaproteobacteria</taxon>
        <taxon>Geminicoccales</taxon>
        <taxon>Geminicoccaceae</taxon>
        <taxon>Benzoatithermus</taxon>
    </lineage>
</organism>
<dbReference type="Proteomes" id="UP001375743">
    <property type="component" value="Unassembled WGS sequence"/>
</dbReference>
<dbReference type="PANTHER" id="PTHR31377">
    <property type="entry name" value="AGMATINE DEIMINASE-RELATED"/>
    <property type="match status" value="1"/>
</dbReference>
<reference evidence="2 3" key="1">
    <citation type="submission" date="2024-01" db="EMBL/GenBank/DDBJ databases">
        <title>Multi-omics insights into the function and evolution of sodium benzoate biodegradation pathways in Benzoatithermus flavus gen. nov., sp. nov. from hot spring.</title>
        <authorList>
            <person name="Hu C.-J."/>
            <person name="Li W.-J."/>
        </authorList>
    </citation>
    <scope>NUCLEOTIDE SEQUENCE [LARGE SCALE GENOMIC DNA]</scope>
    <source>
        <strain evidence="2 3">SYSU G07066</strain>
    </source>
</reference>
<keyword evidence="3" id="KW-1185">Reference proteome</keyword>
<name>A0ABU8XZY7_9PROT</name>
<dbReference type="EMBL" id="JBBLZC010000038">
    <property type="protein sequence ID" value="MEK0085919.1"/>
    <property type="molecule type" value="Genomic_DNA"/>
</dbReference>
<evidence type="ECO:0000256" key="1">
    <source>
        <dbReference type="ARBA" id="ARBA00022801"/>
    </source>
</evidence>
<dbReference type="Pfam" id="PF04371">
    <property type="entry name" value="PAD_porph"/>
    <property type="match status" value="1"/>
</dbReference>
<keyword evidence="1" id="KW-0378">Hydrolase</keyword>
<dbReference type="PANTHER" id="PTHR31377:SF0">
    <property type="entry name" value="AGMATINE DEIMINASE-RELATED"/>
    <property type="match status" value="1"/>
</dbReference>
<proteinExistence type="predicted"/>
<accession>A0ABU8XZY7</accession>
<dbReference type="Gene3D" id="3.75.10.10">
    <property type="entry name" value="L-arginine/glycine Amidinotransferase, Chain A"/>
    <property type="match status" value="1"/>
</dbReference>
<protein>
    <submittedName>
        <fullName evidence="2">Agmatine deiminase family protein</fullName>
    </submittedName>
</protein>